<feature type="compositionally biased region" description="Polar residues" evidence="1">
    <location>
        <begin position="554"/>
        <end position="601"/>
    </location>
</feature>
<dbReference type="InterPro" id="IPR052196">
    <property type="entry name" value="Bact_Kbp"/>
</dbReference>
<feature type="compositionally biased region" description="Polar residues" evidence="1">
    <location>
        <begin position="523"/>
        <end position="540"/>
    </location>
</feature>
<evidence type="ECO:0000313" key="4">
    <source>
        <dbReference type="Proteomes" id="UP000094669"/>
    </source>
</evidence>
<dbReference type="CDD" id="cd00118">
    <property type="entry name" value="LysM"/>
    <property type="match status" value="1"/>
</dbReference>
<dbReference type="EMBL" id="MCRM02000008">
    <property type="protein sequence ID" value="PNV75232.1"/>
    <property type="molecule type" value="Genomic_DNA"/>
</dbReference>
<reference evidence="3" key="1">
    <citation type="submission" date="2018-01" db="EMBL/GenBank/DDBJ databases">
        <title>Genomic characterization of Leptospira inadai serogroup Lyme isolated from captured rat in Brazil and comparative analysis with human reference strain.</title>
        <authorList>
            <person name="Moreno L.Z."/>
            <person name="Loureiro A.P."/>
            <person name="Miraglia F."/>
            <person name="Kremer F.S."/>
            <person name="Eslabao M.R."/>
            <person name="Dellagostin O.A."/>
            <person name="Lilenbaum W."/>
            <person name="Moreno A.M."/>
        </authorList>
    </citation>
    <scope>NUCLEOTIDE SEQUENCE [LARGE SCALE GENOMIC DNA]</scope>
    <source>
        <strain evidence="3">M34/99</strain>
    </source>
</reference>
<evidence type="ECO:0000256" key="1">
    <source>
        <dbReference type="SAM" id="MobiDB-lite"/>
    </source>
</evidence>
<feature type="region of interest" description="Disordered" evidence="1">
    <location>
        <begin position="470"/>
        <end position="611"/>
    </location>
</feature>
<feature type="domain" description="LysM" evidence="2">
    <location>
        <begin position="414"/>
        <end position="468"/>
    </location>
</feature>
<dbReference type="NCBIfam" id="NF033163">
    <property type="entry name" value="lipo_LipL71"/>
    <property type="match status" value="1"/>
</dbReference>
<dbReference type="PROSITE" id="PS51782">
    <property type="entry name" value="LYSM"/>
    <property type="match status" value="1"/>
</dbReference>
<organism evidence="3 4">
    <name type="scientific">Leptospira inadai serovar Lyme</name>
    <dbReference type="NCBI Taxonomy" id="293084"/>
    <lineage>
        <taxon>Bacteria</taxon>
        <taxon>Pseudomonadati</taxon>
        <taxon>Spirochaetota</taxon>
        <taxon>Spirochaetia</taxon>
        <taxon>Leptospirales</taxon>
        <taxon>Leptospiraceae</taxon>
        <taxon>Leptospira</taxon>
    </lineage>
</organism>
<accession>A0ABX4YIY4</accession>
<feature type="compositionally biased region" description="Basic and acidic residues" evidence="1">
    <location>
        <begin position="602"/>
        <end position="611"/>
    </location>
</feature>
<comment type="caution">
    <text evidence="3">The sequence shown here is derived from an EMBL/GenBank/DDBJ whole genome shotgun (WGS) entry which is preliminary data.</text>
</comment>
<name>A0ABX4YIY4_9LEPT</name>
<dbReference type="Pfam" id="PF14346">
    <property type="entry name" value="DUF4398"/>
    <property type="match status" value="1"/>
</dbReference>
<protein>
    <submittedName>
        <fullName evidence="3">Lipoprotein LipL71</fullName>
    </submittedName>
</protein>
<dbReference type="Proteomes" id="UP000094669">
    <property type="component" value="Unassembled WGS sequence"/>
</dbReference>
<dbReference type="InterPro" id="IPR025511">
    <property type="entry name" value="DUF4398"/>
</dbReference>
<dbReference type="PANTHER" id="PTHR34700:SF4">
    <property type="entry name" value="PHAGE-LIKE ELEMENT PBSX PROTEIN XKDP"/>
    <property type="match status" value="1"/>
</dbReference>
<feature type="region of interest" description="Disordered" evidence="1">
    <location>
        <begin position="364"/>
        <end position="406"/>
    </location>
</feature>
<dbReference type="Gene3D" id="1.20.1270.390">
    <property type="match status" value="1"/>
</dbReference>
<dbReference type="InterPro" id="IPR036779">
    <property type="entry name" value="LysM_dom_sf"/>
</dbReference>
<dbReference type="RefSeq" id="WP_010411983.1">
    <property type="nucleotide sequence ID" value="NZ_MCRM02000008.1"/>
</dbReference>
<dbReference type="PROSITE" id="PS51257">
    <property type="entry name" value="PROKAR_LIPOPROTEIN"/>
    <property type="match status" value="1"/>
</dbReference>
<gene>
    <name evidence="3" type="ORF">BES34_010140</name>
</gene>
<feature type="compositionally biased region" description="Basic and acidic residues" evidence="1">
    <location>
        <begin position="372"/>
        <end position="388"/>
    </location>
</feature>
<evidence type="ECO:0000313" key="3">
    <source>
        <dbReference type="EMBL" id="PNV75232.1"/>
    </source>
</evidence>
<evidence type="ECO:0000259" key="2">
    <source>
        <dbReference type="PROSITE" id="PS51782"/>
    </source>
</evidence>
<keyword evidence="4" id="KW-1185">Reference proteome</keyword>
<proteinExistence type="predicted"/>
<dbReference type="Gene3D" id="3.10.350.10">
    <property type="entry name" value="LysM domain"/>
    <property type="match status" value="1"/>
</dbReference>
<keyword evidence="3" id="KW-0449">Lipoprotein</keyword>
<dbReference type="InterPro" id="IPR018392">
    <property type="entry name" value="LysM"/>
</dbReference>
<sequence>MKSFRATSFRFLLILGILGVLVACGAELPVRELAEAKSAITRAKESGAEKYAPGEYEEARKSLFMAHEKASNEDLGETKKSAVYARAKALDAQEKSFPSLTEESKKQATAAIDEAEEAFSSQLAAEPYTNAVELRKEGDTLRDNADRALESYPKESGDDAKLKTRLAAFEQYEQSNKKYLDSKKSAQDAKALALSQKQQLIDSLSDIEKNLDDADRYAGGQDPEVGQTRQRLNATKSKIDEGKIKEGYSEVEDIRKKSNELVARNIQSYAAKKKEEAKDSIAKAKDKLAGIDQTKVTSSKDIQTSYQRADENLKAADESLAAAEDFFSSEKYEDSISRSEEAIRLSRIVVDQSDDIAERIKSGASVAGRTGTGEEDRNATVDGTEGKTTHTKTKTTGTSGRASVGSGELPEGWKRYVVRKRVPADCLWRIASYKQHYGTGRLWKRIYDANKGKIKNPSLIYPKQVLLIPPRKGSTKFDPKKAKKKHSGSDEVEAVTDEKKKPDANTTPKPDAEEEHSEEDHSQNPQPQAEEQHSPGQQQAPAEDQHAPAPEHQQAPSEEQAPSEQHNPPEQQSAPSQEGHQPSAGESANPSNAEGHTPSSSGEEKKPDTGK</sequence>
<dbReference type="PANTHER" id="PTHR34700">
    <property type="entry name" value="POTASSIUM BINDING PROTEIN KBP"/>
    <property type="match status" value="1"/>
</dbReference>